<accession>A0A9J6P3E5</accession>
<evidence type="ECO:0000256" key="2">
    <source>
        <dbReference type="PROSITE-ProRule" id="PRU00335"/>
    </source>
</evidence>
<reference evidence="4" key="1">
    <citation type="journal article" date="2021" name="mSystems">
        <title>Bacteria and Archaea Synergistically Convert Glycine Betaine to Biogenic Methane in the Formosa Cold Seep of the South China Sea.</title>
        <authorList>
            <person name="Li L."/>
            <person name="Zhang W."/>
            <person name="Zhang S."/>
            <person name="Song L."/>
            <person name="Sun Q."/>
            <person name="Zhang H."/>
            <person name="Xiang H."/>
            <person name="Dong X."/>
        </authorList>
    </citation>
    <scope>NUCLEOTIDE SEQUENCE</scope>
    <source>
        <strain evidence="4">ZWT</strain>
    </source>
</reference>
<evidence type="ECO:0000313" key="4">
    <source>
        <dbReference type="EMBL" id="MCM1991183.1"/>
    </source>
</evidence>
<dbReference type="PROSITE" id="PS50977">
    <property type="entry name" value="HTH_TETR_2"/>
    <property type="match status" value="1"/>
</dbReference>
<dbReference type="RefSeq" id="WP_250860291.1">
    <property type="nucleotide sequence ID" value="NZ_JAGSOJ010000003.1"/>
</dbReference>
<keyword evidence="1 2" id="KW-0238">DNA-binding</keyword>
<dbReference type="InterPro" id="IPR001647">
    <property type="entry name" value="HTH_TetR"/>
</dbReference>
<feature type="DNA-binding region" description="H-T-H motif" evidence="2">
    <location>
        <begin position="50"/>
        <end position="69"/>
    </location>
</feature>
<name>A0A9J6P3E5_9CLOT</name>
<dbReference type="PANTHER" id="PTHR30328:SF54">
    <property type="entry name" value="HTH-TYPE TRANSCRIPTIONAL REPRESSOR SCO4008"/>
    <property type="match status" value="1"/>
</dbReference>
<protein>
    <submittedName>
        <fullName evidence="4">TetR/AcrR family transcriptional regulator</fullName>
    </submittedName>
</protein>
<dbReference type="PANTHER" id="PTHR30328">
    <property type="entry name" value="TRANSCRIPTIONAL REPRESSOR"/>
    <property type="match status" value="1"/>
</dbReference>
<dbReference type="EMBL" id="JAGSOJ010000003">
    <property type="protein sequence ID" value="MCM1991183.1"/>
    <property type="molecule type" value="Genomic_DNA"/>
</dbReference>
<evidence type="ECO:0000256" key="1">
    <source>
        <dbReference type="ARBA" id="ARBA00023125"/>
    </source>
</evidence>
<dbReference type="Pfam" id="PF00440">
    <property type="entry name" value="TetR_N"/>
    <property type="match status" value="1"/>
</dbReference>
<reference evidence="4" key="2">
    <citation type="submission" date="2021-04" db="EMBL/GenBank/DDBJ databases">
        <authorList>
            <person name="Dong X."/>
        </authorList>
    </citation>
    <scope>NUCLEOTIDE SEQUENCE</scope>
    <source>
        <strain evidence="4">ZWT</strain>
    </source>
</reference>
<dbReference type="PRINTS" id="PR00455">
    <property type="entry name" value="HTHTETR"/>
</dbReference>
<sequence length="235" mass="27021">MDLAIDIREEEKSKEKFYKSTFGKISKHRRQKILNVAISEFAANGYTATNINIISKKAGVSIGSMYSYFDSKESLFLTVVDECFHILEKALEEIDINEGDFFHTFEKLLRIAKDYALIYPEINQIYINITTQSLSSFADKLSFKLESITANLYCEAIEKARKDGIITSDMDKKILSFCLDNLIIMFQFSFASDYYKERMKVFLGSETVDDTEKVIQGILNFVRNSLSITQKSKEN</sequence>
<comment type="caution">
    <text evidence="4">The sequence shown here is derived from an EMBL/GenBank/DDBJ whole genome shotgun (WGS) entry which is preliminary data.</text>
</comment>
<organism evidence="4 5">
    <name type="scientific">Oceanirhabdus seepicola</name>
    <dbReference type="NCBI Taxonomy" id="2828781"/>
    <lineage>
        <taxon>Bacteria</taxon>
        <taxon>Bacillati</taxon>
        <taxon>Bacillota</taxon>
        <taxon>Clostridia</taxon>
        <taxon>Eubacteriales</taxon>
        <taxon>Clostridiaceae</taxon>
        <taxon>Oceanirhabdus</taxon>
    </lineage>
</organism>
<dbReference type="InterPro" id="IPR009057">
    <property type="entry name" value="Homeodomain-like_sf"/>
</dbReference>
<dbReference type="GO" id="GO:0003677">
    <property type="term" value="F:DNA binding"/>
    <property type="evidence" value="ECO:0007669"/>
    <property type="project" value="UniProtKB-UniRule"/>
</dbReference>
<evidence type="ECO:0000259" key="3">
    <source>
        <dbReference type="PROSITE" id="PS50977"/>
    </source>
</evidence>
<feature type="domain" description="HTH tetR-type" evidence="3">
    <location>
        <begin position="27"/>
        <end position="87"/>
    </location>
</feature>
<dbReference type="Gene3D" id="1.10.357.10">
    <property type="entry name" value="Tetracycline Repressor, domain 2"/>
    <property type="match status" value="1"/>
</dbReference>
<dbReference type="Proteomes" id="UP001056429">
    <property type="component" value="Unassembled WGS sequence"/>
</dbReference>
<proteinExistence type="predicted"/>
<gene>
    <name evidence="4" type="ORF">KDK92_15725</name>
</gene>
<dbReference type="AlphaFoldDB" id="A0A9J6P3E5"/>
<evidence type="ECO:0000313" key="5">
    <source>
        <dbReference type="Proteomes" id="UP001056429"/>
    </source>
</evidence>
<dbReference type="SUPFAM" id="SSF46689">
    <property type="entry name" value="Homeodomain-like"/>
    <property type="match status" value="1"/>
</dbReference>
<dbReference type="InterPro" id="IPR050109">
    <property type="entry name" value="HTH-type_TetR-like_transc_reg"/>
</dbReference>
<dbReference type="GO" id="GO:0006355">
    <property type="term" value="P:regulation of DNA-templated transcription"/>
    <property type="evidence" value="ECO:0007669"/>
    <property type="project" value="UniProtKB-ARBA"/>
</dbReference>
<keyword evidence="5" id="KW-1185">Reference proteome</keyword>